<sequence>MPNNLKIVRIQNKIEELFNGLIDLSDAKSDNEKTNKYLTRAIAALSIVQKCGLDCDIASQNITDGYHDMGIDAVYNDSAQKKLFLIQSKWRSDGNGGITQEESSTFVEGVRRCLNFDFEGCNKKLQAKKQEISDAIRDMDYQIEMIFCHTGNQAANEYALRPIKELLNSVNEDDSTDLLIFTELKLQDIYDYLANGQTSDNIILDDVLISNWGIVDNPYKAYYGTIPVSAIGEWFKQYGNRLFAKNIRYYKGSTDVNQGIKDVLINEPEKFFYYNNGIKILCQRITKKAAYSTGREVGLFALEGVSVVNGAQTTGVIGSVYMNSPEAISDARIYIQMIDIGDADSKQAVQITKLSNTQNKIEGKDFASLDPTQERLRMELSLGGIQYLYKTGSKIDDPEHQITFDEAIVSQACLCSDLSIVALVKRNIGALTENIEKAPYKLLFNGSTNSFSLYNGVQVLRAVESCIKQYEPTVSQRKRLVLVHGNRFLLHLILNNFKECEGFNDKYLSSNDIQEKTEGIFVGIWERVYEAMEQHFPDSYPAHIFKNVGRIKALL</sequence>
<dbReference type="Pfam" id="PF10592">
    <property type="entry name" value="AIPR"/>
    <property type="match status" value="1"/>
</dbReference>
<keyword evidence="3" id="KW-1185">Reference proteome</keyword>
<dbReference type="STRING" id="246199.CUS_7904"/>
<comment type="caution">
    <text evidence="2">The sequence shown here is derived from an EMBL/GenBank/DDBJ whole genome shotgun (WGS) entry which is preliminary data.</text>
</comment>
<dbReference type="Proteomes" id="UP000004259">
    <property type="component" value="Unassembled WGS sequence"/>
</dbReference>
<dbReference type="RefSeq" id="WP_002852372.1">
    <property type="nucleotide sequence ID" value="NZ_ADKM02000122.1"/>
</dbReference>
<feature type="domain" description="Abortive phage infection protein C-terminal" evidence="1">
    <location>
        <begin position="243"/>
        <end position="389"/>
    </location>
</feature>
<dbReference type="AlphaFoldDB" id="E9SFV3"/>
<organism evidence="2 3">
    <name type="scientific">Ruminococcus albus 8</name>
    <dbReference type="NCBI Taxonomy" id="246199"/>
    <lineage>
        <taxon>Bacteria</taxon>
        <taxon>Bacillati</taxon>
        <taxon>Bacillota</taxon>
        <taxon>Clostridia</taxon>
        <taxon>Eubacteriales</taxon>
        <taxon>Oscillospiraceae</taxon>
        <taxon>Ruminococcus</taxon>
    </lineage>
</organism>
<gene>
    <name evidence="2" type="ORF">CUS_7904</name>
</gene>
<dbReference type="EMBL" id="ADKM02000122">
    <property type="protein sequence ID" value="EGC01931.1"/>
    <property type="molecule type" value="Genomic_DNA"/>
</dbReference>
<dbReference type="eggNOG" id="ENOG502Z7VT">
    <property type="taxonomic scope" value="Bacteria"/>
</dbReference>
<name>E9SFV3_RUMAL</name>
<dbReference type="OrthoDB" id="9806213at2"/>
<evidence type="ECO:0000259" key="1">
    <source>
        <dbReference type="Pfam" id="PF10592"/>
    </source>
</evidence>
<evidence type="ECO:0000313" key="2">
    <source>
        <dbReference type="EMBL" id="EGC01931.1"/>
    </source>
</evidence>
<proteinExistence type="predicted"/>
<reference evidence="2 3" key="1">
    <citation type="submission" date="2011-02" db="EMBL/GenBank/DDBJ databases">
        <authorList>
            <person name="Nelson K.E."/>
            <person name="Sutton G."/>
            <person name="Torralba M."/>
            <person name="Durkin S."/>
            <person name="Harkins D."/>
            <person name="Montgomery R."/>
            <person name="Ziemer C."/>
            <person name="Klaassens E."/>
            <person name="Ocuiv P."/>
            <person name="Morrison M."/>
        </authorList>
    </citation>
    <scope>NUCLEOTIDE SEQUENCE [LARGE SCALE GENOMIC DNA]</scope>
    <source>
        <strain evidence="2 3">8</strain>
    </source>
</reference>
<accession>E9SFV3</accession>
<dbReference type="InterPro" id="IPR018891">
    <property type="entry name" value="AIPR_C"/>
</dbReference>
<protein>
    <recommendedName>
        <fullName evidence="1">Abortive phage infection protein C-terminal domain-containing protein</fullName>
    </recommendedName>
</protein>
<evidence type="ECO:0000313" key="3">
    <source>
        <dbReference type="Proteomes" id="UP000004259"/>
    </source>
</evidence>